<dbReference type="InterPro" id="IPR001867">
    <property type="entry name" value="OmpR/PhoB-type_DNA-bd"/>
</dbReference>
<dbReference type="RefSeq" id="WP_072976324.1">
    <property type="nucleotide sequence ID" value="NZ_FQTY01000011.1"/>
</dbReference>
<evidence type="ECO:0000256" key="4">
    <source>
        <dbReference type="ARBA" id="ARBA00023125"/>
    </source>
</evidence>
<organism evidence="10 11">
    <name type="scientific">Tissierella praeacuta DSM 18095</name>
    <dbReference type="NCBI Taxonomy" id="1123404"/>
    <lineage>
        <taxon>Bacteria</taxon>
        <taxon>Bacillati</taxon>
        <taxon>Bacillota</taxon>
        <taxon>Tissierellia</taxon>
        <taxon>Tissierellales</taxon>
        <taxon>Tissierellaceae</taxon>
        <taxon>Tissierella</taxon>
    </lineage>
</organism>
<dbReference type="InterPro" id="IPR036388">
    <property type="entry name" value="WH-like_DNA-bd_sf"/>
</dbReference>
<dbReference type="Proteomes" id="UP000184114">
    <property type="component" value="Unassembled WGS sequence"/>
</dbReference>
<feature type="domain" description="OmpR/PhoB-type" evidence="9">
    <location>
        <begin position="129"/>
        <end position="227"/>
    </location>
</feature>
<dbReference type="AlphaFoldDB" id="A0A1M4XHM0"/>
<evidence type="ECO:0000259" key="9">
    <source>
        <dbReference type="PROSITE" id="PS51755"/>
    </source>
</evidence>
<dbReference type="GO" id="GO:0006355">
    <property type="term" value="P:regulation of DNA-templated transcription"/>
    <property type="evidence" value="ECO:0007669"/>
    <property type="project" value="InterPro"/>
</dbReference>
<dbReference type="Gene3D" id="3.40.50.2300">
    <property type="match status" value="1"/>
</dbReference>
<evidence type="ECO:0000256" key="6">
    <source>
        <dbReference type="PROSITE-ProRule" id="PRU00169"/>
    </source>
</evidence>
<dbReference type="PANTHER" id="PTHR48111">
    <property type="entry name" value="REGULATOR OF RPOS"/>
    <property type="match status" value="1"/>
</dbReference>
<dbReference type="PROSITE" id="PS51755">
    <property type="entry name" value="OMPR_PHOB"/>
    <property type="match status" value="1"/>
</dbReference>
<evidence type="ECO:0000256" key="7">
    <source>
        <dbReference type="PROSITE-ProRule" id="PRU01091"/>
    </source>
</evidence>
<name>A0A1M4XHM0_9FIRM</name>
<dbReference type="Pfam" id="PF00486">
    <property type="entry name" value="Trans_reg_C"/>
    <property type="match status" value="1"/>
</dbReference>
<reference evidence="11" key="1">
    <citation type="submission" date="2016-11" db="EMBL/GenBank/DDBJ databases">
        <authorList>
            <person name="Varghese N."/>
            <person name="Submissions S."/>
        </authorList>
    </citation>
    <scope>NUCLEOTIDE SEQUENCE [LARGE SCALE GENOMIC DNA]</scope>
    <source>
        <strain evidence="11">DSM 18095</strain>
    </source>
</reference>
<dbReference type="CDD" id="cd17574">
    <property type="entry name" value="REC_OmpR"/>
    <property type="match status" value="1"/>
</dbReference>
<dbReference type="CDD" id="cd00383">
    <property type="entry name" value="trans_reg_C"/>
    <property type="match status" value="1"/>
</dbReference>
<dbReference type="SUPFAM" id="SSF52172">
    <property type="entry name" value="CheY-like"/>
    <property type="match status" value="1"/>
</dbReference>
<dbReference type="InterPro" id="IPR001789">
    <property type="entry name" value="Sig_transdc_resp-reg_receiver"/>
</dbReference>
<feature type="DNA-binding region" description="OmpR/PhoB-type" evidence="7">
    <location>
        <begin position="129"/>
        <end position="227"/>
    </location>
</feature>
<dbReference type="PROSITE" id="PS50110">
    <property type="entry name" value="RESPONSE_REGULATORY"/>
    <property type="match status" value="1"/>
</dbReference>
<evidence type="ECO:0000259" key="8">
    <source>
        <dbReference type="PROSITE" id="PS50110"/>
    </source>
</evidence>
<dbReference type="GO" id="GO:0000156">
    <property type="term" value="F:phosphorelay response regulator activity"/>
    <property type="evidence" value="ECO:0007669"/>
    <property type="project" value="TreeGrafter"/>
</dbReference>
<protein>
    <submittedName>
        <fullName evidence="10">DNA-binding response regulator, OmpR family, contains REC and winged-helix (WHTH) domain</fullName>
    </submittedName>
</protein>
<dbReference type="GO" id="GO:0032993">
    <property type="term" value="C:protein-DNA complex"/>
    <property type="evidence" value="ECO:0007669"/>
    <property type="project" value="TreeGrafter"/>
</dbReference>
<gene>
    <name evidence="10" type="ORF">SAMN02745784_02259</name>
</gene>
<dbReference type="SMART" id="SM00448">
    <property type="entry name" value="REC"/>
    <property type="match status" value="1"/>
</dbReference>
<dbReference type="Gene3D" id="6.10.250.690">
    <property type="match status" value="1"/>
</dbReference>
<keyword evidence="3" id="KW-0805">Transcription regulation</keyword>
<feature type="modified residue" description="4-aspartylphosphate" evidence="6">
    <location>
        <position position="53"/>
    </location>
</feature>
<dbReference type="InterPro" id="IPR039420">
    <property type="entry name" value="WalR-like"/>
</dbReference>
<proteinExistence type="predicted"/>
<dbReference type="Pfam" id="PF00072">
    <property type="entry name" value="Response_reg"/>
    <property type="match status" value="1"/>
</dbReference>
<accession>A0A1M4XHM0</accession>
<sequence>MSYSIYVADDEKNIRELIQSFLEDEGFRVKLFETGDALLCEFEEIPADLVILDVMMPGTDGFSICSSIRKKSDVPIILLTARGTDADYVTGFTLGCDDYFAKPFSPIKLTMRVKAIFKRLSKEKEKTTDDELNFGDIVLYPMQKTAYCKNKELKLTNTEYSLLSYLIENKDKAISREELLNVIWGYDSFVETRVTDDTIKRLRKKILTHNSNISIETVWGFGFKLNLKD</sequence>
<evidence type="ECO:0000313" key="11">
    <source>
        <dbReference type="Proteomes" id="UP000184114"/>
    </source>
</evidence>
<evidence type="ECO:0000256" key="1">
    <source>
        <dbReference type="ARBA" id="ARBA00022553"/>
    </source>
</evidence>
<dbReference type="GO" id="GO:0000976">
    <property type="term" value="F:transcription cis-regulatory region binding"/>
    <property type="evidence" value="ECO:0007669"/>
    <property type="project" value="TreeGrafter"/>
</dbReference>
<evidence type="ECO:0000256" key="3">
    <source>
        <dbReference type="ARBA" id="ARBA00023015"/>
    </source>
</evidence>
<dbReference type="SMART" id="SM00862">
    <property type="entry name" value="Trans_reg_C"/>
    <property type="match status" value="1"/>
</dbReference>
<keyword evidence="5" id="KW-0804">Transcription</keyword>
<keyword evidence="2" id="KW-0902">Two-component regulatory system</keyword>
<dbReference type="InterPro" id="IPR016032">
    <property type="entry name" value="Sig_transdc_resp-reg_C-effctor"/>
</dbReference>
<keyword evidence="1 6" id="KW-0597">Phosphoprotein</keyword>
<feature type="domain" description="Response regulatory" evidence="8">
    <location>
        <begin position="4"/>
        <end position="117"/>
    </location>
</feature>
<dbReference type="GO" id="GO:0005829">
    <property type="term" value="C:cytosol"/>
    <property type="evidence" value="ECO:0007669"/>
    <property type="project" value="TreeGrafter"/>
</dbReference>
<keyword evidence="11" id="KW-1185">Reference proteome</keyword>
<dbReference type="PANTHER" id="PTHR48111:SF21">
    <property type="entry name" value="DNA-BINDING DUAL MASTER TRANSCRIPTIONAL REGULATOR RPAA"/>
    <property type="match status" value="1"/>
</dbReference>
<dbReference type="EMBL" id="FQTY01000011">
    <property type="protein sequence ID" value="SHE92900.1"/>
    <property type="molecule type" value="Genomic_DNA"/>
</dbReference>
<keyword evidence="4 7" id="KW-0238">DNA-binding</keyword>
<evidence type="ECO:0000313" key="10">
    <source>
        <dbReference type="EMBL" id="SHE92900.1"/>
    </source>
</evidence>
<evidence type="ECO:0000256" key="2">
    <source>
        <dbReference type="ARBA" id="ARBA00023012"/>
    </source>
</evidence>
<dbReference type="SUPFAM" id="SSF46894">
    <property type="entry name" value="C-terminal effector domain of the bipartite response regulators"/>
    <property type="match status" value="1"/>
</dbReference>
<evidence type="ECO:0000256" key="5">
    <source>
        <dbReference type="ARBA" id="ARBA00023163"/>
    </source>
</evidence>
<dbReference type="InterPro" id="IPR011006">
    <property type="entry name" value="CheY-like_superfamily"/>
</dbReference>
<dbReference type="STRING" id="1123404.SAMN02745784_02259"/>
<dbReference type="GeneID" id="90995380"/>
<dbReference type="Gene3D" id="1.10.10.10">
    <property type="entry name" value="Winged helix-like DNA-binding domain superfamily/Winged helix DNA-binding domain"/>
    <property type="match status" value="1"/>
</dbReference>
<dbReference type="FunFam" id="3.40.50.2300:FF:000001">
    <property type="entry name" value="DNA-binding response regulator PhoB"/>
    <property type="match status" value="1"/>
</dbReference>